<gene>
    <name evidence="1" type="ORF">IEQ34_008992</name>
</gene>
<dbReference type="EMBL" id="JAGFBR010000009">
    <property type="protein sequence ID" value="KAH0461417.1"/>
    <property type="molecule type" value="Genomic_DNA"/>
</dbReference>
<sequence length="268" mass="28983">MGLITTSYSTTASPVNKSNCCVRASAYPLAKRNLPLPPTTGISLTSERTVFRPSTASVLPLKSPETKAKFMAIRSPASSCEARAYIPCAWPRSLEFRSGPSVRGSSIITTAPKPVVERDVVGACATRMAVGLSPLTTSWKKKWRWVSVSSAEAVGRGVVKSSRERRRGSSVAKDMLALDGERSGKGMGVGKKGMTVKISPSPLLVHSYELALIVESNLDRWTRIMCKTCLIDLYVSYPSSDGQIIQANSCIIWNSSLVNSNILRLVVE</sequence>
<accession>A0AAV7H0U5</accession>
<organism evidence="1 2">
    <name type="scientific">Dendrobium chrysotoxum</name>
    <name type="common">Orchid</name>
    <dbReference type="NCBI Taxonomy" id="161865"/>
    <lineage>
        <taxon>Eukaryota</taxon>
        <taxon>Viridiplantae</taxon>
        <taxon>Streptophyta</taxon>
        <taxon>Embryophyta</taxon>
        <taxon>Tracheophyta</taxon>
        <taxon>Spermatophyta</taxon>
        <taxon>Magnoliopsida</taxon>
        <taxon>Liliopsida</taxon>
        <taxon>Asparagales</taxon>
        <taxon>Orchidaceae</taxon>
        <taxon>Epidendroideae</taxon>
        <taxon>Malaxideae</taxon>
        <taxon>Dendrobiinae</taxon>
        <taxon>Dendrobium</taxon>
    </lineage>
</organism>
<comment type="caution">
    <text evidence="1">The sequence shown here is derived from an EMBL/GenBank/DDBJ whole genome shotgun (WGS) entry which is preliminary data.</text>
</comment>
<dbReference type="Proteomes" id="UP000775213">
    <property type="component" value="Unassembled WGS sequence"/>
</dbReference>
<evidence type="ECO:0000313" key="2">
    <source>
        <dbReference type="Proteomes" id="UP000775213"/>
    </source>
</evidence>
<name>A0AAV7H0U5_DENCH</name>
<evidence type="ECO:0000313" key="1">
    <source>
        <dbReference type="EMBL" id="KAH0461417.1"/>
    </source>
</evidence>
<reference evidence="1 2" key="1">
    <citation type="journal article" date="2021" name="Hortic Res">
        <title>Chromosome-scale assembly of the Dendrobium chrysotoxum genome enhances the understanding of orchid evolution.</title>
        <authorList>
            <person name="Zhang Y."/>
            <person name="Zhang G.Q."/>
            <person name="Zhang D."/>
            <person name="Liu X.D."/>
            <person name="Xu X.Y."/>
            <person name="Sun W.H."/>
            <person name="Yu X."/>
            <person name="Zhu X."/>
            <person name="Wang Z.W."/>
            <person name="Zhao X."/>
            <person name="Zhong W.Y."/>
            <person name="Chen H."/>
            <person name="Yin W.L."/>
            <person name="Huang T."/>
            <person name="Niu S.C."/>
            <person name="Liu Z.J."/>
        </authorList>
    </citation>
    <scope>NUCLEOTIDE SEQUENCE [LARGE SCALE GENOMIC DNA]</scope>
    <source>
        <strain evidence="1">Lindl</strain>
    </source>
</reference>
<proteinExistence type="predicted"/>
<keyword evidence="2" id="KW-1185">Reference proteome</keyword>
<dbReference type="AlphaFoldDB" id="A0AAV7H0U5"/>
<protein>
    <submittedName>
        <fullName evidence="1">Uncharacterized protein</fullName>
    </submittedName>
</protein>